<dbReference type="PROSITE" id="PS50042">
    <property type="entry name" value="CNMP_BINDING_3"/>
    <property type="match status" value="1"/>
</dbReference>
<keyword evidence="2" id="KW-0129">CBS domain</keyword>
<dbReference type="CDD" id="cd04587">
    <property type="entry name" value="CBS_pair_CAP-ED_NT_Pol-beta-like_DUF294_assoc"/>
    <property type="match status" value="1"/>
</dbReference>
<dbReference type="OrthoDB" id="9810963at2"/>
<gene>
    <name evidence="5" type="ORF">CRI94_02970</name>
</gene>
<dbReference type="SUPFAM" id="SSF54631">
    <property type="entry name" value="CBS-domain pair"/>
    <property type="match status" value="1"/>
</dbReference>
<dbReference type="Gene3D" id="3.10.580.10">
    <property type="entry name" value="CBS-domain"/>
    <property type="match status" value="1"/>
</dbReference>
<accession>A0A2A8D2T2</accession>
<dbReference type="EMBL" id="PDEQ01000001">
    <property type="protein sequence ID" value="PEN15256.1"/>
    <property type="molecule type" value="Genomic_DNA"/>
</dbReference>
<evidence type="ECO:0000313" key="5">
    <source>
        <dbReference type="EMBL" id="PEN15256.1"/>
    </source>
</evidence>
<dbReference type="Proteomes" id="UP000220102">
    <property type="component" value="Unassembled WGS sequence"/>
</dbReference>
<reference evidence="5 6" key="1">
    <citation type="submission" date="2017-10" db="EMBL/GenBank/DDBJ databases">
        <title>Draft genome of Longibacter Salinarum.</title>
        <authorList>
            <person name="Goh K.M."/>
            <person name="Shamsir M.S."/>
            <person name="Lim S.W."/>
        </authorList>
    </citation>
    <scope>NUCLEOTIDE SEQUENCE [LARGE SCALE GENOMIC DNA]</scope>
    <source>
        <strain evidence="5 6">KCTC 52045</strain>
    </source>
</reference>
<dbReference type="SMART" id="SM00100">
    <property type="entry name" value="cNMP"/>
    <property type="match status" value="1"/>
</dbReference>
<dbReference type="SUPFAM" id="SSF81301">
    <property type="entry name" value="Nucleotidyltransferase"/>
    <property type="match status" value="1"/>
</dbReference>
<name>A0A2A8D2T2_9BACT</name>
<dbReference type="PANTHER" id="PTHR48108:SF31">
    <property type="entry name" value="CBS DOMAIN AND CYCLIC NUCLEOTIDE-REGULATED NUCLEOTIDYLTRANSFERASE"/>
    <property type="match status" value="1"/>
</dbReference>
<dbReference type="InterPro" id="IPR018821">
    <property type="entry name" value="DUF294_put_nucleoTrafse_sb-bd"/>
</dbReference>
<dbReference type="InterPro" id="IPR014710">
    <property type="entry name" value="RmlC-like_jellyroll"/>
</dbReference>
<dbReference type="InterPro" id="IPR051462">
    <property type="entry name" value="CBS_domain-containing"/>
</dbReference>
<organism evidence="5 6">
    <name type="scientific">Longibacter salinarum</name>
    <dbReference type="NCBI Taxonomy" id="1850348"/>
    <lineage>
        <taxon>Bacteria</taxon>
        <taxon>Pseudomonadati</taxon>
        <taxon>Rhodothermota</taxon>
        <taxon>Rhodothermia</taxon>
        <taxon>Rhodothermales</taxon>
        <taxon>Salisaetaceae</taxon>
        <taxon>Longibacter</taxon>
    </lineage>
</organism>
<keyword evidence="1" id="KW-0677">Repeat</keyword>
<dbReference type="InterPro" id="IPR000644">
    <property type="entry name" value="CBS_dom"/>
</dbReference>
<dbReference type="SUPFAM" id="SSF51206">
    <property type="entry name" value="cAMP-binding domain-like"/>
    <property type="match status" value="1"/>
</dbReference>
<keyword evidence="6" id="KW-1185">Reference proteome</keyword>
<evidence type="ECO:0000256" key="2">
    <source>
        <dbReference type="PROSITE-ProRule" id="PRU00703"/>
    </source>
</evidence>
<dbReference type="Pfam" id="PF00027">
    <property type="entry name" value="cNMP_binding"/>
    <property type="match status" value="1"/>
</dbReference>
<evidence type="ECO:0000313" key="6">
    <source>
        <dbReference type="Proteomes" id="UP000220102"/>
    </source>
</evidence>
<dbReference type="InterPro" id="IPR046342">
    <property type="entry name" value="CBS_dom_sf"/>
</dbReference>
<dbReference type="AlphaFoldDB" id="A0A2A8D2T2"/>
<comment type="caution">
    <text evidence="5">The sequence shown here is derived from an EMBL/GenBank/DDBJ whole genome shotgun (WGS) entry which is preliminary data.</text>
</comment>
<evidence type="ECO:0000259" key="3">
    <source>
        <dbReference type="PROSITE" id="PS50042"/>
    </source>
</evidence>
<dbReference type="PROSITE" id="PS51371">
    <property type="entry name" value="CBS"/>
    <property type="match status" value="2"/>
</dbReference>
<dbReference type="PANTHER" id="PTHR48108">
    <property type="entry name" value="CBS DOMAIN-CONTAINING PROTEIN CBSX2, CHLOROPLASTIC"/>
    <property type="match status" value="1"/>
</dbReference>
<protein>
    <submittedName>
        <fullName evidence="5">Cyclic nucleotide-binding protein</fullName>
    </submittedName>
</protein>
<dbReference type="SMART" id="SM00116">
    <property type="entry name" value="CBS"/>
    <property type="match status" value="2"/>
</dbReference>
<dbReference type="InterPro" id="IPR043519">
    <property type="entry name" value="NT_sf"/>
</dbReference>
<dbReference type="CDD" id="cd05401">
    <property type="entry name" value="NT_GlnE_GlnD_like"/>
    <property type="match status" value="1"/>
</dbReference>
<proteinExistence type="predicted"/>
<dbReference type="Pfam" id="PF03445">
    <property type="entry name" value="DUF294"/>
    <property type="match status" value="1"/>
</dbReference>
<dbReference type="CDD" id="cd00038">
    <property type="entry name" value="CAP_ED"/>
    <property type="match status" value="1"/>
</dbReference>
<dbReference type="Pfam" id="PF00571">
    <property type="entry name" value="CBS"/>
    <property type="match status" value="2"/>
</dbReference>
<dbReference type="InterPro" id="IPR000595">
    <property type="entry name" value="cNMP-bd_dom"/>
</dbReference>
<dbReference type="InterPro" id="IPR005105">
    <property type="entry name" value="GlnD_Uridyltrans_N"/>
</dbReference>
<evidence type="ECO:0000259" key="4">
    <source>
        <dbReference type="PROSITE" id="PS51371"/>
    </source>
</evidence>
<sequence length="622" mass="69140">MSSRETEPIEIIEIADFLSSTPPFTELNDDGIRTAARSIDITYAPSGSVVLDIGDAPEALFLIRSGAVELHNDADVLVARLGEHEFFGYPSLLTGAPASRRVTTIEDTLLYHIPEALFDRCRSESDAFDRFFARAHAERVHDAVHEGKKNVPLTTPLRRLLSRSPVTASPDTSIRRAAETMRDQRVSSLLLTDDSTLVGLITDRDLRNRVLAAGVSPDDPVSTVMTNDPNTIGPDALAFEAMLSMSRHNVHHLPVVDGEGLHGMVTTTDLIRQQVDSPVYLVGEVWKCDSVERLATVSRQIPSMLRQMVAAGARADDAGRMVTAVTDALTERLIELAIDELGEPPTKFAWLALGSQARHEQTAHSDQDNALVLANDATEENDAYFFELATFVCDGLNACGYEYCPGEVMATTDRWRQPTRDWKHTFRNWIEEPHPKALMHSTIFFDLRHIYGDDSLTRELQAFVLDRTAKNTIFLASLAATALDNKPPLGFFRQFVLEEHGNQKDTLDLKLNGVVPIVDLARINALGNGVSAVNTLERFTQLADRGAMNADDAADLRDAYEFIATVRLQHQVDQIRQGIEPDNYVSPNSLSDFDRRHLKDAFRIVSRMQSALSQRYQTSFIS</sequence>
<feature type="domain" description="CBS" evidence="4">
    <location>
        <begin position="161"/>
        <end position="220"/>
    </location>
</feature>
<feature type="domain" description="CBS" evidence="4">
    <location>
        <begin position="225"/>
        <end position="281"/>
    </location>
</feature>
<feature type="domain" description="Cyclic nucleotide-binding" evidence="3">
    <location>
        <begin position="23"/>
        <end position="120"/>
    </location>
</feature>
<dbReference type="Gene3D" id="2.60.120.10">
    <property type="entry name" value="Jelly Rolls"/>
    <property type="match status" value="1"/>
</dbReference>
<evidence type="ECO:0000256" key="1">
    <source>
        <dbReference type="ARBA" id="ARBA00022737"/>
    </source>
</evidence>
<dbReference type="RefSeq" id="WP_098074156.1">
    <property type="nucleotide sequence ID" value="NZ_PDEQ01000001.1"/>
</dbReference>
<dbReference type="GO" id="GO:0008773">
    <property type="term" value="F:[protein-PII] uridylyltransferase activity"/>
    <property type="evidence" value="ECO:0007669"/>
    <property type="project" value="InterPro"/>
</dbReference>
<dbReference type="InterPro" id="IPR018490">
    <property type="entry name" value="cNMP-bd_dom_sf"/>
</dbReference>
<dbReference type="Pfam" id="PF10335">
    <property type="entry name" value="DUF294_C"/>
    <property type="match status" value="1"/>
</dbReference>